<organism evidence="25 26">
    <name type="scientific">Acipenser ruthenus</name>
    <name type="common">Sterlet sturgeon</name>
    <dbReference type="NCBI Taxonomy" id="7906"/>
    <lineage>
        <taxon>Eukaryota</taxon>
        <taxon>Metazoa</taxon>
        <taxon>Chordata</taxon>
        <taxon>Craniata</taxon>
        <taxon>Vertebrata</taxon>
        <taxon>Euteleostomi</taxon>
        <taxon>Actinopterygii</taxon>
        <taxon>Chondrostei</taxon>
        <taxon>Acipenseriformes</taxon>
        <taxon>Acipenseridae</taxon>
        <taxon>Acipenser</taxon>
    </lineage>
</organism>
<evidence type="ECO:0000256" key="4">
    <source>
        <dbReference type="ARBA" id="ARBA00004496"/>
    </source>
</evidence>
<comment type="cofactor">
    <cofactor evidence="3 21">
        <name>Mg(2+)</name>
        <dbReference type="ChEBI" id="CHEBI:18420"/>
    </cofactor>
</comment>
<evidence type="ECO:0000256" key="19">
    <source>
        <dbReference type="ARBA" id="ARBA00023239"/>
    </source>
</evidence>
<name>A0A444UJC3_ACIRT</name>
<keyword evidence="26" id="KW-1185">Reference proteome</keyword>
<keyword evidence="10 21" id="KW-0479">Metal-binding</keyword>
<dbReference type="PIRSF" id="PIRSF039050">
    <property type="entry name" value="Ade_cyc"/>
    <property type="match status" value="1"/>
</dbReference>
<sequence>MSVERTRSMAMEFCPVGATPVTRRREEALCQAYYRLIQQQPASLLTLLIILGFSLTLVAVFFISQRPVSDHLGFVITVFVALGVFILLFLLVCVEPLFQRCHAVFSLLVWGFLITMAFVFAFTGGAVQAWEQVAFFLFITIIVYTLLPLCLKSAVIGGVVTSLAHIVVFSIYVPVTNHSEDHLELQLLSNVVVFICANLVGVYHKTLTERALQNTCRDGLNFSQSRGKLVSEKKQQPVSDHLGFVITVFVALGVFILLFLLVCVEPLFQRCHAVFSLLVWGFLITMAFVFAFTGGAVQAWEQVAFFLFITIIVYTLLPLCLKSAVIGGVVTSLAHIVVFSIYVPVTNHSEDHLELQLLSNVVVFICANLVGVYHKTLTERALQNTCRDGLNFSQSRGKLVSEKKQQEHLLLSVLPAYIALEMKAEIIKRLKDKQPDLEYSNNFHNLYVKQHKHVSILYADIVGFTQLASMCSPKELVLMLNELFGKFDQIAKENECLRIKILGDCYYCVSGLPVSLPSHAKNCVKMGLDMCHSITQLREATGVNIDMRVGVHSGNVLCGVIGLQKWQYDVWSKDVTLANHMESGGLPGRVHITEATYTHLDGEYEVEEGEGETRDSYLTGLKTYLVIDPRVSAPVNGDVLSPLPPEGVKQRASVRMARYLESWGAVKPFAHLSHRESMELDTPPDITAVVSITECLPACLSLSACLLVCLPASEIPMNNLNQHRTTDRHWVKSGEMNPITLYFKDWSMEKEFRWAPLPDFHLYMACSVLIFIAVFIIQMFISYKNTALGISYGVSFFIFLLLLFTCFAGHLTRWTQKGPRFVQWIPSISAAVIKQPLVRVPVQVITILLILLMALLNFLTVRSHTVSPQYYLYCCLLSMLSCSIFLRMNFELKLTLLTLALVVYEVIFLYSYGYRSDHYVSELYTNSSRPGVLKEPKVMAGIWLFVFFFTVLVLARQDEFYSRLDFLWKRKFGQEREEIETMENLNQVLLENVLPAHVATQFIGQNRRNEDLYSQSYECVCVMFASIPDFKVFYSESDVNREGLECLRLLNEIISDFDELLSKPKFSGVEKIKTICSTYMAATGLNTVSGNNEDTDRSYAHIGIMVEFAITLMGKLDYINKHSFNDFKLRIGINHGPVIAGVIGAQKPQYDIWGNSVNVASRMDSTGVLGKIQVTEETADILQSLGYSCSLRGVIQVKGKGDLQTYFVEMDAGKTAIQLP</sequence>
<keyword evidence="17 21" id="KW-0472">Membrane</keyword>
<feature type="transmembrane region" description="Helical" evidence="23">
    <location>
        <begin position="787"/>
        <end position="811"/>
    </location>
</feature>
<evidence type="ECO:0000256" key="2">
    <source>
        <dbReference type="ARBA" id="ARBA00001936"/>
    </source>
</evidence>
<feature type="transmembrane region" description="Helical" evidence="23">
    <location>
        <begin position="355"/>
        <end position="373"/>
    </location>
</feature>
<feature type="transmembrane region" description="Helical" evidence="23">
    <location>
        <begin position="938"/>
        <end position="955"/>
    </location>
</feature>
<feature type="transmembrane region" description="Helical" evidence="23">
    <location>
        <begin position="154"/>
        <end position="175"/>
    </location>
</feature>
<dbReference type="InterPro" id="IPR001054">
    <property type="entry name" value="A/G_cyclase"/>
</dbReference>
<dbReference type="EC" id="4.6.1.1" evidence="21"/>
<dbReference type="EMBL" id="SCEB01214464">
    <property type="protein sequence ID" value="RXM35198.1"/>
    <property type="molecule type" value="Genomic_DNA"/>
</dbReference>
<dbReference type="GO" id="GO:0005524">
    <property type="term" value="F:ATP binding"/>
    <property type="evidence" value="ECO:0007669"/>
    <property type="project" value="UniProtKB-UniRule"/>
</dbReference>
<keyword evidence="7" id="KW-0963">Cytoplasm</keyword>
<evidence type="ECO:0000256" key="12">
    <source>
        <dbReference type="ARBA" id="ARBA00022741"/>
    </source>
</evidence>
<evidence type="ECO:0000256" key="9">
    <source>
        <dbReference type="ARBA" id="ARBA00022692"/>
    </source>
</evidence>
<reference evidence="25 26" key="1">
    <citation type="submission" date="2019-01" db="EMBL/GenBank/DDBJ databases">
        <title>Draft Genome and Complete Hox-Cluster Characterization of the Sterlet Sturgeon (Acipenser ruthenus).</title>
        <authorList>
            <person name="Wei Q."/>
        </authorList>
    </citation>
    <scope>NUCLEOTIDE SEQUENCE [LARGE SCALE GENOMIC DNA]</scope>
    <source>
        <strain evidence="25">WHYD16114868_AA</strain>
        <tissue evidence="25">Blood</tissue>
    </source>
</reference>
<keyword evidence="13 21" id="KW-0067">ATP-binding</keyword>
<evidence type="ECO:0000256" key="23">
    <source>
        <dbReference type="SAM" id="Phobius"/>
    </source>
</evidence>
<evidence type="ECO:0000256" key="1">
    <source>
        <dbReference type="ARBA" id="ARBA00001593"/>
    </source>
</evidence>
<feature type="transmembrane region" description="Helical" evidence="23">
    <location>
        <begin position="274"/>
        <end position="293"/>
    </location>
</feature>
<protein>
    <recommendedName>
        <fullName evidence="21">adenylate cyclase</fullName>
        <ecNumber evidence="21">4.6.1.1</ecNumber>
    </recommendedName>
</protein>
<proteinExistence type="inferred from homology"/>
<dbReference type="GO" id="GO:0035556">
    <property type="term" value="P:intracellular signal transduction"/>
    <property type="evidence" value="ECO:0007669"/>
    <property type="project" value="InterPro"/>
</dbReference>
<evidence type="ECO:0000256" key="14">
    <source>
        <dbReference type="ARBA" id="ARBA00022842"/>
    </source>
</evidence>
<feature type="transmembrane region" description="Helical" evidence="23">
    <location>
        <begin position="837"/>
        <end position="858"/>
    </location>
</feature>
<feature type="transmembrane region" description="Helical" evidence="23">
    <location>
        <begin position="104"/>
        <end position="123"/>
    </location>
</feature>
<comment type="similarity">
    <text evidence="21 22">Belongs to the adenylyl cyclase class-4/guanylyl cyclase family.</text>
</comment>
<evidence type="ECO:0000256" key="15">
    <source>
        <dbReference type="ARBA" id="ARBA00022989"/>
    </source>
</evidence>
<feature type="transmembrane region" description="Helical" evidence="23">
    <location>
        <begin position="894"/>
        <end position="913"/>
    </location>
</feature>
<evidence type="ECO:0000256" key="10">
    <source>
        <dbReference type="ARBA" id="ARBA00022723"/>
    </source>
</evidence>
<dbReference type="Pfam" id="PF00211">
    <property type="entry name" value="Guanylate_cyc"/>
    <property type="match status" value="2"/>
</dbReference>
<dbReference type="PROSITE" id="PS50125">
    <property type="entry name" value="GUANYLATE_CYCLASE_2"/>
    <property type="match status" value="2"/>
</dbReference>
<evidence type="ECO:0000256" key="17">
    <source>
        <dbReference type="ARBA" id="ARBA00023136"/>
    </source>
</evidence>
<keyword evidence="16 21" id="KW-0115">cAMP biosynthesis</keyword>
<keyword evidence="9 23" id="KW-0812">Transmembrane</keyword>
<feature type="transmembrane region" description="Helical" evidence="23">
    <location>
        <begin position="299"/>
        <end position="317"/>
    </location>
</feature>
<dbReference type="InterPro" id="IPR029787">
    <property type="entry name" value="Nucleotide_cyclase"/>
</dbReference>
<evidence type="ECO:0000313" key="25">
    <source>
        <dbReference type="EMBL" id="RXM35198.1"/>
    </source>
</evidence>
<keyword evidence="15 23" id="KW-1133">Transmembrane helix</keyword>
<gene>
    <name evidence="25" type="ORF">EOD39_13278</name>
</gene>
<evidence type="ECO:0000256" key="7">
    <source>
        <dbReference type="ARBA" id="ARBA00022490"/>
    </source>
</evidence>
<dbReference type="GO" id="GO:0005737">
    <property type="term" value="C:cytoplasm"/>
    <property type="evidence" value="ECO:0007669"/>
    <property type="project" value="UniProtKB-SubCell"/>
</dbReference>
<keyword evidence="12 21" id="KW-0547">Nucleotide-binding</keyword>
<dbReference type="Proteomes" id="UP000289886">
    <property type="component" value="Unassembled WGS sequence"/>
</dbReference>
<dbReference type="GO" id="GO:0007193">
    <property type="term" value="P:adenylate cyclase-inhibiting G protein-coupled receptor signaling pathway"/>
    <property type="evidence" value="ECO:0007669"/>
    <property type="project" value="TreeGrafter"/>
</dbReference>
<evidence type="ECO:0000256" key="20">
    <source>
        <dbReference type="ARBA" id="ARBA00053200"/>
    </source>
</evidence>
<keyword evidence="14 21" id="KW-0460">Magnesium</keyword>
<comment type="subcellular location">
    <subcellularLocation>
        <location evidence="5">Cell membrane</location>
        <topology evidence="5">Multi-pass membrane protein</topology>
    </subcellularLocation>
    <subcellularLocation>
        <location evidence="4">Cytoplasm</location>
    </subcellularLocation>
</comment>
<dbReference type="SUPFAM" id="SSF55073">
    <property type="entry name" value="Nucleotide cyclase"/>
    <property type="match status" value="2"/>
</dbReference>
<evidence type="ECO:0000256" key="5">
    <source>
        <dbReference type="ARBA" id="ARBA00004651"/>
    </source>
</evidence>
<dbReference type="GO" id="GO:0007189">
    <property type="term" value="P:adenylate cyclase-activating G protein-coupled receptor signaling pathway"/>
    <property type="evidence" value="ECO:0007669"/>
    <property type="project" value="TreeGrafter"/>
</dbReference>
<dbReference type="FunFam" id="3.30.70.1230:FF:000020">
    <property type="entry name" value="Adenylate cyclase"/>
    <property type="match status" value="1"/>
</dbReference>
<keyword evidence="6" id="KW-1003">Cell membrane</keyword>
<dbReference type="PANTHER" id="PTHR45627">
    <property type="entry name" value="ADENYLATE CYCLASE TYPE 1"/>
    <property type="match status" value="1"/>
</dbReference>
<comment type="catalytic activity">
    <reaction evidence="1 21">
        <text>ATP = 3',5'-cyclic AMP + diphosphate</text>
        <dbReference type="Rhea" id="RHEA:15389"/>
        <dbReference type="ChEBI" id="CHEBI:30616"/>
        <dbReference type="ChEBI" id="CHEBI:33019"/>
        <dbReference type="ChEBI" id="CHEBI:58165"/>
        <dbReference type="EC" id="4.6.1.1"/>
    </reaction>
</comment>
<dbReference type="Pfam" id="PF16214">
    <property type="entry name" value="AC_N"/>
    <property type="match status" value="2"/>
</dbReference>
<feature type="transmembrane region" description="Helical" evidence="23">
    <location>
        <begin position="71"/>
        <end position="92"/>
    </location>
</feature>
<keyword evidence="8" id="KW-0597">Phosphoprotein</keyword>
<evidence type="ECO:0000256" key="18">
    <source>
        <dbReference type="ARBA" id="ARBA00023180"/>
    </source>
</evidence>
<comment type="function">
    <text evidence="20 21">Catalyzes the formation of the signaling molecule cAMP in response to G-protein signaling.</text>
</comment>
<dbReference type="PROSITE" id="PS00452">
    <property type="entry name" value="GUANYLATE_CYCLASE_1"/>
    <property type="match status" value="2"/>
</dbReference>
<keyword evidence="11" id="KW-0677">Repeat</keyword>
<evidence type="ECO:0000256" key="21">
    <source>
        <dbReference type="PIRNR" id="PIRNR039050"/>
    </source>
</evidence>
<dbReference type="CDD" id="cd07302">
    <property type="entry name" value="CHD"/>
    <property type="match status" value="2"/>
</dbReference>
<feature type="domain" description="Guanylate cyclase" evidence="24">
    <location>
        <begin position="455"/>
        <end position="582"/>
    </location>
</feature>
<feature type="transmembrane region" description="Helical" evidence="23">
    <location>
        <begin position="870"/>
        <end position="887"/>
    </location>
</feature>
<evidence type="ECO:0000313" key="26">
    <source>
        <dbReference type="Proteomes" id="UP000289886"/>
    </source>
</evidence>
<evidence type="ECO:0000256" key="13">
    <source>
        <dbReference type="ARBA" id="ARBA00022840"/>
    </source>
</evidence>
<dbReference type="PANTHER" id="PTHR45627:SF10">
    <property type="entry name" value="ADENYLATE CYCLASE TYPE 4"/>
    <property type="match status" value="1"/>
</dbReference>
<feature type="transmembrane region" description="Helical" evidence="23">
    <location>
        <begin position="324"/>
        <end position="343"/>
    </location>
</feature>
<dbReference type="GO" id="GO:0005886">
    <property type="term" value="C:plasma membrane"/>
    <property type="evidence" value="ECO:0007669"/>
    <property type="project" value="UniProtKB-SubCell"/>
</dbReference>
<dbReference type="InterPro" id="IPR018297">
    <property type="entry name" value="A/G_cyclase_CS"/>
</dbReference>
<feature type="domain" description="Guanylate cyclase" evidence="24">
    <location>
        <begin position="1021"/>
        <end position="1164"/>
    </location>
</feature>
<dbReference type="InterPro" id="IPR032628">
    <property type="entry name" value="AC_N"/>
</dbReference>
<dbReference type="AlphaFoldDB" id="A0A444UJC3"/>
<evidence type="ECO:0000256" key="11">
    <source>
        <dbReference type="ARBA" id="ARBA00022737"/>
    </source>
</evidence>
<evidence type="ECO:0000256" key="22">
    <source>
        <dbReference type="RuleBase" id="RU000405"/>
    </source>
</evidence>
<dbReference type="GO" id="GO:0006171">
    <property type="term" value="P:cAMP biosynthetic process"/>
    <property type="evidence" value="ECO:0007669"/>
    <property type="project" value="UniProtKB-KW"/>
</dbReference>
<dbReference type="InterPro" id="IPR030672">
    <property type="entry name" value="Adcy"/>
</dbReference>
<feature type="transmembrane region" description="Helical" evidence="23">
    <location>
        <begin position="760"/>
        <end position="781"/>
    </location>
</feature>
<feature type="transmembrane region" description="Helical" evidence="23">
    <location>
        <begin position="242"/>
        <end position="262"/>
    </location>
</feature>
<keyword evidence="19 21" id="KW-0456">Lyase</keyword>
<dbReference type="Gene3D" id="3.30.70.1230">
    <property type="entry name" value="Nucleotide cyclase"/>
    <property type="match status" value="2"/>
</dbReference>
<comment type="cofactor">
    <cofactor evidence="2">
        <name>Mn(2+)</name>
        <dbReference type="ChEBI" id="CHEBI:29035"/>
    </cofactor>
</comment>
<evidence type="ECO:0000256" key="16">
    <source>
        <dbReference type="ARBA" id="ARBA00022998"/>
    </source>
</evidence>
<dbReference type="SMART" id="SM00044">
    <property type="entry name" value="CYCc"/>
    <property type="match status" value="2"/>
</dbReference>
<keyword evidence="18" id="KW-0325">Glycoprotein</keyword>
<evidence type="ECO:0000259" key="24">
    <source>
        <dbReference type="PROSITE" id="PS50125"/>
    </source>
</evidence>
<feature type="transmembrane region" description="Helical" evidence="23">
    <location>
        <begin position="44"/>
        <end position="65"/>
    </location>
</feature>
<evidence type="ECO:0000256" key="6">
    <source>
        <dbReference type="ARBA" id="ARBA00022475"/>
    </source>
</evidence>
<evidence type="ECO:0000256" key="8">
    <source>
        <dbReference type="ARBA" id="ARBA00022553"/>
    </source>
</evidence>
<accession>A0A444UJC3</accession>
<comment type="caution">
    <text evidence="25">The sequence shown here is derived from an EMBL/GenBank/DDBJ whole genome shotgun (WGS) entry which is preliminary data.</text>
</comment>
<evidence type="ECO:0000256" key="3">
    <source>
        <dbReference type="ARBA" id="ARBA00001946"/>
    </source>
</evidence>
<dbReference type="GO" id="GO:0004016">
    <property type="term" value="F:adenylate cyclase activity"/>
    <property type="evidence" value="ECO:0007669"/>
    <property type="project" value="UniProtKB-EC"/>
</dbReference>
<dbReference type="GO" id="GO:0046872">
    <property type="term" value="F:metal ion binding"/>
    <property type="evidence" value="ECO:0007669"/>
    <property type="project" value="UniProtKB-KW"/>
</dbReference>
<dbReference type="FunFam" id="3.30.70.1230:FF:000003">
    <property type="entry name" value="Adenylate cyclase"/>
    <property type="match status" value="1"/>
</dbReference>
<feature type="transmembrane region" description="Helical" evidence="23">
    <location>
        <begin position="129"/>
        <end position="147"/>
    </location>
</feature>